<dbReference type="PRINTS" id="PR00690">
    <property type="entry name" value="ADHESNFAMILY"/>
</dbReference>
<feature type="coiled-coil region" evidence="5">
    <location>
        <begin position="243"/>
        <end position="270"/>
    </location>
</feature>
<protein>
    <submittedName>
        <fullName evidence="8">Metal ABC transporter solute-binding protein, Zn/Mn family</fullName>
    </submittedName>
</protein>
<keyword evidence="9" id="KW-1185">Reference proteome</keyword>
<evidence type="ECO:0000256" key="3">
    <source>
        <dbReference type="ARBA" id="ARBA00022729"/>
    </source>
</evidence>
<gene>
    <name evidence="8" type="ORF">ACFQ3J_02075</name>
</gene>
<evidence type="ECO:0000256" key="2">
    <source>
        <dbReference type="ARBA" id="ARBA00022448"/>
    </source>
</evidence>
<accession>A0ABW3PRY1</accession>
<evidence type="ECO:0000256" key="1">
    <source>
        <dbReference type="ARBA" id="ARBA00011028"/>
    </source>
</evidence>
<feature type="region of interest" description="Disordered" evidence="6">
    <location>
        <begin position="134"/>
        <end position="221"/>
    </location>
</feature>
<dbReference type="InterPro" id="IPR050492">
    <property type="entry name" value="Bact_metal-bind_prot9"/>
</dbReference>
<feature type="chain" id="PRO_5047422801" evidence="7">
    <location>
        <begin position="28"/>
        <end position="384"/>
    </location>
</feature>
<evidence type="ECO:0000313" key="9">
    <source>
        <dbReference type="Proteomes" id="UP001597169"/>
    </source>
</evidence>
<comment type="caution">
    <text evidence="8">The sequence shown here is derived from an EMBL/GenBank/DDBJ whole genome shotgun (WGS) entry which is preliminary data.</text>
</comment>
<reference evidence="9" key="1">
    <citation type="journal article" date="2019" name="Int. J. Syst. Evol. Microbiol.">
        <title>The Global Catalogue of Microorganisms (GCM) 10K type strain sequencing project: providing services to taxonomists for standard genome sequencing and annotation.</title>
        <authorList>
            <consortium name="The Broad Institute Genomics Platform"/>
            <consortium name="The Broad Institute Genome Sequencing Center for Infectious Disease"/>
            <person name="Wu L."/>
            <person name="Ma J."/>
        </authorList>
    </citation>
    <scope>NUCLEOTIDE SEQUENCE [LARGE SCALE GENOMIC DNA]</scope>
    <source>
        <strain evidence="9">CCUG 53519</strain>
    </source>
</reference>
<dbReference type="Gene3D" id="3.40.50.1980">
    <property type="entry name" value="Nitrogenase molybdenum iron protein domain"/>
    <property type="match status" value="2"/>
</dbReference>
<evidence type="ECO:0000256" key="7">
    <source>
        <dbReference type="SAM" id="SignalP"/>
    </source>
</evidence>
<feature type="compositionally biased region" description="Basic and acidic residues" evidence="6">
    <location>
        <begin position="174"/>
        <end position="213"/>
    </location>
</feature>
<dbReference type="Pfam" id="PF01297">
    <property type="entry name" value="ZnuA"/>
    <property type="match status" value="1"/>
</dbReference>
<comment type="similarity">
    <text evidence="1 4">Belongs to the bacterial solute-binding protein 9 family.</text>
</comment>
<dbReference type="PANTHER" id="PTHR42953:SF3">
    <property type="entry name" value="HIGH-AFFINITY ZINC UPTAKE SYSTEM PROTEIN ZNUA"/>
    <property type="match status" value="1"/>
</dbReference>
<dbReference type="PRINTS" id="PR00691">
    <property type="entry name" value="ADHESINB"/>
</dbReference>
<dbReference type="EMBL" id="JBHTKX010000001">
    <property type="protein sequence ID" value="MFD1126953.1"/>
    <property type="molecule type" value="Genomic_DNA"/>
</dbReference>
<dbReference type="SUPFAM" id="SSF53807">
    <property type="entry name" value="Helical backbone' metal receptor"/>
    <property type="match status" value="1"/>
</dbReference>
<dbReference type="RefSeq" id="WP_251580979.1">
    <property type="nucleotide sequence ID" value="NZ_JBHTKX010000001.1"/>
</dbReference>
<name>A0ABW3PRY1_9BACL</name>
<keyword evidence="3 7" id="KW-0732">Signal</keyword>
<feature type="signal peptide" evidence="7">
    <location>
        <begin position="1"/>
        <end position="27"/>
    </location>
</feature>
<proteinExistence type="inferred from homology"/>
<evidence type="ECO:0000313" key="8">
    <source>
        <dbReference type="EMBL" id="MFD1126953.1"/>
    </source>
</evidence>
<dbReference type="PROSITE" id="PS51257">
    <property type="entry name" value="PROKAR_LIPOPROTEIN"/>
    <property type="match status" value="1"/>
</dbReference>
<evidence type="ECO:0000256" key="6">
    <source>
        <dbReference type="SAM" id="MobiDB-lite"/>
    </source>
</evidence>
<sequence>MKYSLSGKKVRNLAGGILLSAVMIFTAACGDEANNGSQGQVEEGKFNVVTSFYPIYEFAKTIGGEDANVINLQPAGVEPHSWTPRSQDIVTTSNAGLFLYNGAGLEAWVPNFLKGLDSDSNVKSVEVTEGIELIDSEGHTHDHGAEEATDEHAHESEEEAADEHAHEGEEEAADEHAHEGEEHAQEDEHAHEEEHTHEEEAPASDDGHNHGSTDPHTWVSPKSAMIMAENIKDSMVEADPEHKAGYEERYEALRQQLEDLDAKFTEELSKVPNKEIVVSHQAFGYLARDYGLTQHPIMGLSPDAEPTGQDIMNLANLVEEEGIKYIFFEEMVSDKLAKTLASEAGVDTMVLNPVEGITEEQLQNGENYVTLMEKNLQNLVTALK</sequence>
<evidence type="ECO:0000256" key="4">
    <source>
        <dbReference type="RuleBase" id="RU003512"/>
    </source>
</evidence>
<feature type="compositionally biased region" description="Basic and acidic residues" evidence="6">
    <location>
        <begin position="136"/>
        <end position="155"/>
    </location>
</feature>
<organism evidence="8 9">
    <name type="scientific">Paenibacillus provencensis</name>
    <dbReference type="NCBI Taxonomy" id="441151"/>
    <lineage>
        <taxon>Bacteria</taxon>
        <taxon>Bacillati</taxon>
        <taxon>Bacillota</taxon>
        <taxon>Bacilli</taxon>
        <taxon>Bacillales</taxon>
        <taxon>Paenibacillaceae</taxon>
        <taxon>Paenibacillus</taxon>
    </lineage>
</organism>
<dbReference type="PANTHER" id="PTHR42953">
    <property type="entry name" value="HIGH-AFFINITY ZINC UPTAKE SYSTEM PROTEIN ZNUA-RELATED"/>
    <property type="match status" value="1"/>
</dbReference>
<keyword evidence="2 4" id="KW-0813">Transport</keyword>
<dbReference type="Proteomes" id="UP001597169">
    <property type="component" value="Unassembled WGS sequence"/>
</dbReference>
<dbReference type="InterPro" id="IPR006129">
    <property type="entry name" value="AdhesinB"/>
</dbReference>
<dbReference type="InterPro" id="IPR006128">
    <property type="entry name" value="Lipoprotein_PsaA-like"/>
</dbReference>
<dbReference type="InterPro" id="IPR006127">
    <property type="entry name" value="ZnuA-like"/>
</dbReference>
<keyword evidence="5" id="KW-0175">Coiled coil</keyword>
<evidence type="ECO:0000256" key="5">
    <source>
        <dbReference type="SAM" id="Coils"/>
    </source>
</evidence>